<keyword evidence="2" id="KW-1185">Reference proteome</keyword>
<evidence type="ECO:0000313" key="2">
    <source>
        <dbReference type="Proteomes" id="UP001203069"/>
    </source>
</evidence>
<accession>A0ABT0MT76</accession>
<gene>
    <name evidence="1" type="ORF">MFP26_07135</name>
</gene>
<proteinExistence type="predicted"/>
<organism evidence="1 2">
    <name type="scientific">Brenneria tiliae</name>
    <dbReference type="NCBI Taxonomy" id="2914984"/>
    <lineage>
        <taxon>Bacteria</taxon>
        <taxon>Pseudomonadati</taxon>
        <taxon>Pseudomonadota</taxon>
        <taxon>Gammaproteobacteria</taxon>
        <taxon>Enterobacterales</taxon>
        <taxon>Pectobacteriaceae</taxon>
        <taxon>Brenneria</taxon>
    </lineage>
</organism>
<reference evidence="1 2" key="1">
    <citation type="submission" date="2022-02" db="EMBL/GenBank/DDBJ databases">
        <title>Description of Brenneria tiliae sp. nov. isolated from symptomatic Tilia x moltkei and Tilia x europaea trees in the UK.</title>
        <authorList>
            <person name="Kile H."/>
        </authorList>
    </citation>
    <scope>NUCLEOTIDE SEQUENCE [LARGE SCALE GENOMIC DNA]</scope>
    <source>
        <strain evidence="1 2">MC1SB4.1</strain>
    </source>
</reference>
<sequence>MPDVIDWPEALAPSSLGWRLESNSKSFRSPFNGATQTVRYPGSRWRCTLSLNNMTDDKSRRVEALVASLDGEYGRVKLWDYGRSGRTPAGSPLVAESGQSGTLLNTYGWTPGATVLKTGDYVTVNDELKIIVADAVSNENGFAVINIAPMLRSSPPADAPIETLKPYGIFKLADNAQGEMNRVPGIFTSTSIEFEEAY</sequence>
<comment type="caution">
    <text evidence="1">The sequence shown here is derived from an EMBL/GenBank/DDBJ whole genome shotgun (WGS) entry which is preliminary data.</text>
</comment>
<dbReference type="Proteomes" id="UP001203069">
    <property type="component" value="Unassembled WGS sequence"/>
</dbReference>
<evidence type="ECO:0000313" key="1">
    <source>
        <dbReference type="EMBL" id="MCL2892468.1"/>
    </source>
</evidence>
<dbReference type="EMBL" id="JAKPBZ010000108">
    <property type="protein sequence ID" value="MCL2892468.1"/>
    <property type="molecule type" value="Genomic_DNA"/>
</dbReference>
<protein>
    <recommendedName>
        <fullName evidence="3">Phage protein</fullName>
    </recommendedName>
</protein>
<dbReference type="RefSeq" id="WP_249244163.1">
    <property type="nucleotide sequence ID" value="NZ_JAKPBZ010000108.1"/>
</dbReference>
<name>A0ABT0MT76_9GAMM</name>
<evidence type="ECO:0008006" key="3">
    <source>
        <dbReference type="Google" id="ProtNLM"/>
    </source>
</evidence>